<reference evidence="1" key="1">
    <citation type="journal article" date="2021" name="PeerJ">
        <title>Extensive microbial diversity within the chicken gut microbiome revealed by metagenomics and culture.</title>
        <authorList>
            <person name="Gilroy R."/>
            <person name="Ravi A."/>
            <person name="Getino M."/>
            <person name="Pursley I."/>
            <person name="Horton D.L."/>
            <person name="Alikhan N.F."/>
            <person name="Baker D."/>
            <person name="Gharbi K."/>
            <person name="Hall N."/>
            <person name="Watson M."/>
            <person name="Adriaenssens E.M."/>
            <person name="Foster-Nyarko E."/>
            <person name="Jarju S."/>
            <person name="Secka A."/>
            <person name="Antonio M."/>
            <person name="Oren A."/>
            <person name="Chaudhuri R.R."/>
            <person name="La Ragione R."/>
            <person name="Hildebrand F."/>
            <person name="Pallen M.J."/>
        </authorList>
    </citation>
    <scope>NUCLEOTIDE SEQUENCE</scope>
    <source>
        <strain evidence="1">CHK179-5677</strain>
    </source>
</reference>
<sequence length="165" mass="17644">MTRVGIWEKQERVSGAVRRSLGRRMEEIQLVSGRHPAEFAGEAVDLLCIGPDSDGWAGARSAECGVLLLPGAAGPLARGMRCRSAVSYGTSPRDTLTFSSLEGDRICLALQRELVSLAGHVVERQEFVAPFPPGEDPMTFLAAAGVLLLLGAKPEENCPFVRGIL</sequence>
<comment type="caution">
    <text evidence="1">The sequence shown here is derived from an EMBL/GenBank/DDBJ whole genome shotgun (WGS) entry which is preliminary data.</text>
</comment>
<reference evidence="1" key="2">
    <citation type="submission" date="2021-09" db="EMBL/GenBank/DDBJ databases">
        <authorList>
            <person name="Gilroy R."/>
        </authorList>
    </citation>
    <scope>NUCLEOTIDE SEQUENCE</scope>
    <source>
        <strain evidence="1">CHK179-5677</strain>
    </source>
</reference>
<dbReference type="Proteomes" id="UP000760668">
    <property type="component" value="Unassembled WGS sequence"/>
</dbReference>
<gene>
    <name evidence="1" type="ORF">K8V01_11765</name>
</gene>
<accession>A0A921MNS9</accession>
<evidence type="ECO:0000313" key="2">
    <source>
        <dbReference type="Proteomes" id="UP000760668"/>
    </source>
</evidence>
<protein>
    <submittedName>
        <fullName evidence="1">Uncharacterized protein</fullName>
    </submittedName>
</protein>
<dbReference type="RefSeq" id="WP_295369948.1">
    <property type="nucleotide sequence ID" value="NZ_DYUC01000117.1"/>
</dbReference>
<organism evidence="1 2">
    <name type="scientific">Pseudoflavonifractor capillosus</name>
    <dbReference type="NCBI Taxonomy" id="106588"/>
    <lineage>
        <taxon>Bacteria</taxon>
        <taxon>Bacillati</taxon>
        <taxon>Bacillota</taxon>
        <taxon>Clostridia</taxon>
        <taxon>Eubacteriales</taxon>
        <taxon>Oscillospiraceae</taxon>
        <taxon>Pseudoflavonifractor</taxon>
    </lineage>
</organism>
<evidence type="ECO:0000313" key="1">
    <source>
        <dbReference type="EMBL" id="HJG87674.1"/>
    </source>
</evidence>
<dbReference type="EMBL" id="DYUC01000117">
    <property type="protein sequence ID" value="HJG87674.1"/>
    <property type="molecule type" value="Genomic_DNA"/>
</dbReference>
<dbReference type="AlphaFoldDB" id="A0A921MNS9"/>
<proteinExistence type="predicted"/>
<name>A0A921MNS9_9FIRM</name>